<evidence type="ECO:0000313" key="3">
    <source>
        <dbReference type="Proteomes" id="UP001180081"/>
    </source>
</evidence>
<feature type="transmembrane region" description="Helical" evidence="1">
    <location>
        <begin position="7"/>
        <end position="25"/>
    </location>
</feature>
<name>A0ABT8B8X2_9NEIS</name>
<keyword evidence="1" id="KW-0812">Transmembrane</keyword>
<comment type="caution">
    <text evidence="2">The sequence shown here is derived from an EMBL/GenBank/DDBJ whole genome shotgun (WGS) entry which is preliminary data.</text>
</comment>
<feature type="transmembrane region" description="Helical" evidence="1">
    <location>
        <begin position="45"/>
        <end position="66"/>
    </location>
</feature>
<dbReference type="RefSeq" id="WP_290334021.1">
    <property type="nucleotide sequence ID" value="NZ_JAUFPU010000018.1"/>
</dbReference>
<sequence>MKHYRKLRLAWVIVTIMAITAMWLFTRQMGITDHPTPFLTALHKVSLVMVAGTVAYILDVLAFPYGRPDGYLVAEKWHTTCGLDGCADHPVVSGYELVFGLAMLRRAIIMACAMIAVGLGA</sequence>
<proteinExistence type="predicted"/>
<organism evidence="2 3">
    <name type="scientific">Chitinimonas viridis</name>
    <dbReference type="NCBI Taxonomy" id="664880"/>
    <lineage>
        <taxon>Bacteria</taxon>
        <taxon>Pseudomonadati</taxon>
        <taxon>Pseudomonadota</taxon>
        <taxon>Betaproteobacteria</taxon>
        <taxon>Neisseriales</taxon>
        <taxon>Chitinibacteraceae</taxon>
        <taxon>Chitinimonas</taxon>
    </lineage>
</organism>
<gene>
    <name evidence="2" type="ORF">QWZ03_18150</name>
</gene>
<dbReference type="Proteomes" id="UP001180081">
    <property type="component" value="Unassembled WGS sequence"/>
</dbReference>
<dbReference type="EMBL" id="JAUFPU010000018">
    <property type="protein sequence ID" value="MDN3578692.1"/>
    <property type="molecule type" value="Genomic_DNA"/>
</dbReference>
<reference evidence="2" key="1">
    <citation type="journal article" date="2014" name="Int. J. Syst. Evol. Microbiol.">
        <title>Complete genome of a new Firmicutes species belonging to the dominant human colonic microbiota ('Ruminococcus bicirculans') reveals two chromosomes and a selective capacity to utilize plant glucans.</title>
        <authorList>
            <consortium name="NISC Comparative Sequencing Program"/>
            <person name="Wegmann U."/>
            <person name="Louis P."/>
            <person name="Goesmann A."/>
            <person name="Henrissat B."/>
            <person name="Duncan S.H."/>
            <person name="Flint H.J."/>
        </authorList>
    </citation>
    <scope>NUCLEOTIDE SEQUENCE</scope>
    <source>
        <strain evidence="2">CECT 7703</strain>
    </source>
</reference>
<evidence type="ECO:0000313" key="2">
    <source>
        <dbReference type="EMBL" id="MDN3578692.1"/>
    </source>
</evidence>
<protein>
    <submittedName>
        <fullName evidence="2">Holin</fullName>
    </submittedName>
</protein>
<dbReference type="InterPro" id="IPR025140">
    <property type="entry name" value="Holin_2-3"/>
</dbReference>
<keyword evidence="1" id="KW-0472">Membrane</keyword>
<keyword evidence="3" id="KW-1185">Reference proteome</keyword>
<dbReference type="Pfam" id="PF13272">
    <property type="entry name" value="Holin_2-3"/>
    <property type="match status" value="1"/>
</dbReference>
<evidence type="ECO:0000256" key="1">
    <source>
        <dbReference type="SAM" id="Phobius"/>
    </source>
</evidence>
<accession>A0ABT8B8X2</accession>
<keyword evidence="1" id="KW-1133">Transmembrane helix</keyword>
<reference evidence="2" key="2">
    <citation type="submission" date="2023-06" db="EMBL/GenBank/DDBJ databases">
        <authorList>
            <person name="Lucena T."/>
            <person name="Sun Q."/>
        </authorList>
    </citation>
    <scope>NUCLEOTIDE SEQUENCE</scope>
    <source>
        <strain evidence="2">CECT 7703</strain>
    </source>
</reference>